<evidence type="ECO:0000313" key="10">
    <source>
        <dbReference type="Ensembl" id="ENSPSMP00000001760.1"/>
    </source>
</evidence>
<dbReference type="Pfam" id="PF23562">
    <property type="entry name" value="AMP-binding_C_3"/>
    <property type="match status" value="1"/>
</dbReference>
<dbReference type="AlphaFoldDB" id="A0A8C8YFJ0"/>
<dbReference type="GO" id="GO:0005524">
    <property type="term" value="F:ATP binding"/>
    <property type="evidence" value="ECO:0007669"/>
    <property type="project" value="UniProtKB-KW"/>
</dbReference>
<dbReference type="SUPFAM" id="SSF56801">
    <property type="entry name" value="Acetyl-CoA synthetase-like"/>
    <property type="match status" value="1"/>
</dbReference>
<dbReference type="Proteomes" id="UP000694414">
    <property type="component" value="Unplaced"/>
</dbReference>
<evidence type="ECO:0000256" key="5">
    <source>
        <dbReference type="ARBA" id="ARBA00022840"/>
    </source>
</evidence>
<evidence type="ECO:0000256" key="1">
    <source>
        <dbReference type="ARBA" id="ARBA00022490"/>
    </source>
</evidence>
<dbReference type="GO" id="GO:0005783">
    <property type="term" value="C:endoplasmic reticulum"/>
    <property type="evidence" value="ECO:0007669"/>
    <property type="project" value="TreeGrafter"/>
</dbReference>
<evidence type="ECO:0000313" key="11">
    <source>
        <dbReference type="Proteomes" id="UP000694414"/>
    </source>
</evidence>
<evidence type="ECO:0000256" key="2">
    <source>
        <dbReference type="ARBA" id="ARBA00022598"/>
    </source>
</evidence>
<keyword evidence="1" id="KW-0963">Cytoplasm</keyword>
<evidence type="ECO:0000256" key="8">
    <source>
        <dbReference type="SAM" id="MobiDB-lite"/>
    </source>
</evidence>
<keyword evidence="3" id="KW-0547">Nucleotide-binding</keyword>
<protein>
    <recommendedName>
        <fullName evidence="7">long-chain-fatty-acid--CoA ligase</fullName>
        <ecNumber evidence="7">6.2.1.3</ecNumber>
    </recommendedName>
</protein>
<evidence type="ECO:0000256" key="7">
    <source>
        <dbReference type="ARBA" id="ARBA00026121"/>
    </source>
</evidence>
<dbReference type="GO" id="GO:0004467">
    <property type="term" value="F:long-chain fatty acid-CoA ligase activity"/>
    <property type="evidence" value="ECO:0007669"/>
    <property type="project" value="UniProtKB-EC"/>
</dbReference>
<dbReference type="InterPro" id="IPR000873">
    <property type="entry name" value="AMP-dep_synth/lig_dom"/>
</dbReference>
<feature type="domain" description="AMP-dependent synthetase/ligase" evidence="9">
    <location>
        <begin position="62"/>
        <end position="480"/>
    </location>
</feature>
<keyword evidence="4" id="KW-0276">Fatty acid metabolism</keyword>
<proteinExistence type="predicted"/>
<evidence type="ECO:0000256" key="4">
    <source>
        <dbReference type="ARBA" id="ARBA00022832"/>
    </source>
</evidence>
<accession>A0A8C8YFJ0</accession>
<sequence>TGCPPESEKGSKDTVDTMPSKKTRSPNYWTSARSGQVRLRQRKDAFDDRTPLTVHDMVMGAATRYTNYIALGSKHNNTWRLLTYIEYYEQCRQAAKAFLKLGLERFHGVGIMGLNSEEWAIASIGAIMAGGLSVGMLSTNTPKACQIIAENSDMDVFVVDNDSQLQKVMQIQGCLKHLKAIVQYKEVIHSEQTNLYSWQRFLDLAQEISDDRLDKVIDSQKPNQCCTLVFSMAAMGPPKAVMLSHDNITWTTAATVQSLSYKCPPQGQEIVVSYLPLSYIGSQIFDIWVSISVAGALYFAQPDALKGSLIDTLREVRPTTFYGVPGIWDRMSDSLKARHLGSTLLRRKIDKWAMGLGLKTNTKRMFGESHLPLSFSLAKTLTFDQTRKFFGLEHCQQFFNMGVGLPRTTLDFFLSLNIPIFEFYGLTECTGIHSVSSHKAFRLMSCGKALLDTHTKVNKEDKDGVGDICIWGRNIFMGYLNNKEGTKDKIDSLGWMHTGDLGFLDDNNFLYIMGNVHGEQDIITLSSGEKINPSPIEEWVRTLIPIVHYAVLVGQYEPYLCALLTLKCQVNEETGEPQDALTNEAVAFCRQLKSHSTRLSDIINNQDPIVTKFISEAINTINREATSESTKIVKWVILDTDFSISAGELGATMKLKRGVVAKMYQPEIEKFYKDD</sequence>
<reference evidence="10" key="2">
    <citation type="submission" date="2025-09" db="UniProtKB">
        <authorList>
            <consortium name="Ensembl"/>
        </authorList>
    </citation>
    <scope>IDENTIFICATION</scope>
</reference>
<keyword evidence="11" id="KW-1185">Reference proteome</keyword>
<dbReference type="InterPro" id="IPR042099">
    <property type="entry name" value="ANL_N_sf"/>
</dbReference>
<dbReference type="Gene3D" id="3.40.50.12780">
    <property type="entry name" value="N-terminal domain of ligase-like"/>
    <property type="match status" value="1"/>
</dbReference>
<dbReference type="EC" id="6.2.1.3" evidence="7"/>
<dbReference type="PANTHER" id="PTHR43272:SF101">
    <property type="entry name" value="ACYL-COA SYNTHETASE BUBBLEGUM FAMILY MEMBER 2-RELATED"/>
    <property type="match status" value="1"/>
</dbReference>
<keyword evidence="2" id="KW-0436">Ligase</keyword>
<comment type="catalytic activity">
    <reaction evidence="6">
        <text>a long-chain fatty acid + ATP + CoA = a long-chain fatty acyl-CoA + AMP + diphosphate</text>
        <dbReference type="Rhea" id="RHEA:15421"/>
        <dbReference type="ChEBI" id="CHEBI:30616"/>
        <dbReference type="ChEBI" id="CHEBI:33019"/>
        <dbReference type="ChEBI" id="CHEBI:57287"/>
        <dbReference type="ChEBI" id="CHEBI:57560"/>
        <dbReference type="ChEBI" id="CHEBI:83139"/>
        <dbReference type="ChEBI" id="CHEBI:456215"/>
        <dbReference type="EC" id="6.2.1.3"/>
    </reaction>
    <physiologicalReaction direction="left-to-right" evidence="6">
        <dbReference type="Rhea" id="RHEA:15422"/>
    </physiologicalReaction>
</comment>
<name>A0A8C8YFJ0_PROSS</name>
<reference evidence="10" key="1">
    <citation type="submission" date="2025-08" db="UniProtKB">
        <authorList>
            <consortium name="Ensembl"/>
        </authorList>
    </citation>
    <scope>IDENTIFICATION</scope>
</reference>
<dbReference type="Pfam" id="PF00501">
    <property type="entry name" value="AMP-binding"/>
    <property type="match status" value="1"/>
</dbReference>
<evidence type="ECO:0000256" key="3">
    <source>
        <dbReference type="ARBA" id="ARBA00022741"/>
    </source>
</evidence>
<evidence type="ECO:0000259" key="9">
    <source>
        <dbReference type="Pfam" id="PF00501"/>
    </source>
</evidence>
<organism evidence="10 11">
    <name type="scientific">Prolemur simus</name>
    <name type="common">Greater bamboo lemur</name>
    <name type="synonym">Hapalemur simus</name>
    <dbReference type="NCBI Taxonomy" id="1328070"/>
    <lineage>
        <taxon>Eukaryota</taxon>
        <taxon>Metazoa</taxon>
        <taxon>Chordata</taxon>
        <taxon>Craniata</taxon>
        <taxon>Vertebrata</taxon>
        <taxon>Euteleostomi</taxon>
        <taxon>Mammalia</taxon>
        <taxon>Eutheria</taxon>
        <taxon>Euarchontoglires</taxon>
        <taxon>Primates</taxon>
        <taxon>Strepsirrhini</taxon>
        <taxon>Lemuriformes</taxon>
        <taxon>Lemuridae</taxon>
        <taxon>Prolemur</taxon>
    </lineage>
</organism>
<dbReference type="PANTHER" id="PTHR43272">
    <property type="entry name" value="LONG-CHAIN-FATTY-ACID--COA LIGASE"/>
    <property type="match status" value="1"/>
</dbReference>
<keyword evidence="5" id="KW-0067">ATP-binding</keyword>
<feature type="region of interest" description="Disordered" evidence="8">
    <location>
        <begin position="1"/>
        <end position="28"/>
    </location>
</feature>
<evidence type="ECO:0000256" key="6">
    <source>
        <dbReference type="ARBA" id="ARBA00024484"/>
    </source>
</evidence>
<dbReference type="GeneTree" id="ENSGT00940000164043"/>
<dbReference type="GO" id="GO:0016020">
    <property type="term" value="C:membrane"/>
    <property type="evidence" value="ECO:0007669"/>
    <property type="project" value="TreeGrafter"/>
</dbReference>
<dbReference type="Ensembl" id="ENSPSMT00000002060.1">
    <property type="protein sequence ID" value="ENSPSMP00000001760.1"/>
    <property type="gene ID" value="ENSPSMG00000001321.1"/>
</dbReference>
<keyword evidence="4" id="KW-0443">Lipid metabolism</keyword>
<feature type="compositionally biased region" description="Basic and acidic residues" evidence="8">
    <location>
        <begin position="1"/>
        <end position="15"/>
    </location>
</feature>